<comment type="caution">
    <text evidence="3">The sequence shown here is derived from an EMBL/GenBank/DDBJ whole genome shotgun (WGS) entry which is preliminary data.</text>
</comment>
<keyword evidence="2" id="KW-0812">Transmembrane</keyword>
<name>A0A3D8ITE7_9HELI</name>
<accession>A0A3D8ITE7</accession>
<feature type="transmembrane region" description="Helical" evidence="2">
    <location>
        <begin position="44"/>
        <end position="64"/>
    </location>
</feature>
<protein>
    <submittedName>
        <fullName evidence="3">Arginine biosynthesis protein ArgJ</fullName>
    </submittedName>
</protein>
<dbReference type="InterPro" id="IPR032820">
    <property type="entry name" value="ATPase_put"/>
</dbReference>
<gene>
    <name evidence="3" type="ORF">CQA54_01890</name>
</gene>
<keyword evidence="2" id="KW-0472">Membrane</keyword>
<feature type="region of interest" description="Disordered" evidence="1">
    <location>
        <begin position="114"/>
        <end position="134"/>
    </location>
</feature>
<dbReference type="Pfam" id="PF09527">
    <property type="entry name" value="ATPase_gene1"/>
    <property type="match status" value="1"/>
</dbReference>
<proteinExistence type="predicted"/>
<reference evidence="3 4" key="1">
    <citation type="submission" date="2018-04" db="EMBL/GenBank/DDBJ databases">
        <title>Novel Campyloabacter and Helicobacter Species and Strains.</title>
        <authorList>
            <person name="Mannion A.J."/>
            <person name="Shen Z."/>
            <person name="Fox J.G."/>
        </authorList>
    </citation>
    <scope>NUCLEOTIDE SEQUENCE [LARGE SCALE GENOMIC DNA]</scope>
    <source>
        <strain evidence="3 4">MIT 12-6600</strain>
    </source>
</reference>
<feature type="transmembrane region" description="Helical" evidence="2">
    <location>
        <begin position="76"/>
        <end position="94"/>
    </location>
</feature>
<sequence>MAKDSTSQDTSITESPSTAEKTQSVESLDSSKAKPPRFQKVVEGAYDLSLGISIIVAVAIGYGIGYGLQKLTGISWLLWLGIGWGVAAAFLNIYKAYKRHKKELDELAKNPRYNAHKYLQDSQDTDDEDDPYDR</sequence>
<dbReference type="Proteomes" id="UP000256514">
    <property type="component" value="Unassembled WGS sequence"/>
</dbReference>
<evidence type="ECO:0000313" key="4">
    <source>
        <dbReference type="Proteomes" id="UP000256514"/>
    </source>
</evidence>
<keyword evidence="4" id="KW-1185">Reference proteome</keyword>
<keyword evidence="2" id="KW-1133">Transmembrane helix</keyword>
<dbReference type="RefSeq" id="WP_115570518.1">
    <property type="nucleotide sequence ID" value="NZ_NXLT01000001.1"/>
</dbReference>
<feature type="compositionally biased region" description="Acidic residues" evidence="1">
    <location>
        <begin position="123"/>
        <end position="134"/>
    </location>
</feature>
<evidence type="ECO:0000256" key="2">
    <source>
        <dbReference type="SAM" id="Phobius"/>
    </source>
</evidence>
<feature type="compositionally biased region" description="Polar residues" evidence="1">
    <location>
        <begin position="1"/>
        <end position="30"/>
    </location>
</feature>
<dbReference type="OrthoDB" id="5329702at2"/>
<evidence type="ECO:0000256" key="1">
    <source>
        <dbReference type="SAM" id="MobiDB-lite"/>
    </source>
</evidence>
<dbReference type="EMBL" id="NXLT01000001">
    <property type="protein sequence ID" value="RDU68577.1"/>
    <property type="molecule type" value="Genomic_DNA"/>
</dbReference>
<feature type="region of interest" description="Disordered" evidence="1">
    <location>
        <begin position="1"/>
        <end position="35"/>
    </location>
</feature>
<evidence type="ECO:0000313" key="3">
    <source>
        <dbReference type="EMBL" id="RDU68577.1"/>
    </source>
</evidence>
<organism evidence="3 4">
    <name type="scientific">Helicobacter equorum</name>
    <dbReference type="NCBI Taxonomy" id="361872"/>
    <lineage>
        <taxon>Bacteria</taxon>
        <taxon>Pseudomonadati</taxon>
        <taxon>Campylobacterota</taxon>
        <taxon>Epsilonproteobacteria</taxon>
        <taxon>Campylobacterales</taxon>
        <taxon>Helicobacteraceae</taxon>
        <taxon>Helicobacter</taxon>
    </lineage>
</organism>
<dbReference type="AlphaFoldDB" id="A0A3D8ITE7"/>